<protein>
    <submittedName>
        <fullName evidence="7">FAD binding domain-containing protein</fullName>
    </submittedName>
</protein>
<dbReference type="InterPro" id="IPR016166">
    <property type="entry name" value="FAD-bd_PCMH"/>
</dbReference>
<dbReference type="InterPro" id="IPR016169">
    <property type="entry name" value="FAD-bd_PCMH_sub2"/>
</dbReference>
<dbReference type="PROSITE" id="PS00862">
    <property type="entry name" value="OX2_COVAL_FAD"/>
    <property type="match status" value="1"/>
</dbReference>
<evidence type="ECO:0000256" key="5">
    <source>
        <dbReference type="ARBA" id="ARBA00023002"/>
    </source>
</evidence>
<keyword evidence="4" id="KW-0274">FAD</keyword>
<dbReference type="InterPro" id="IPR050416">
    <property type="entry name" value="FAD-linked_Oxidoreductase"/>
</dbReference>
<dbReference type="Gene3D" id="3.30.465.10">
    <property type="match status" value="1"/>
</dbReference>
<dbReference type="AlphaFoldDB" id="A0A4R1I2Y3"/>
<dbReference type="Proteomes" id="UP000295560">
    <property type="component" value="Unassembled WGS sequence"/>
</dbReference>
<dbReference type="InterPro" id="IPR006093">
    <property type="entry name" value="Oxy_OxRdtase_FAD_BS"/>
</dbReference>
<keyword evidence="3" id="KW-0285">Flavoprotein</keyword>
<accession>A0A4R1I2Y3</accession>
<name>A0A4R1I2Y3_PSEEN</name>
<keyword evidence="5" id="KW-0560">Oxidoreductase</keyword>
<dbReference type="EMBL" id="SMFZ01000001">
    <property type="protein sequence ID" value="TCK24312.1"/>
    <property type="molecule type" value="Genomic_DNA"/>
</dbReference>
<sequence>MRQLFDFCHRLTQAGSMTTTRRTGLADDLTDLQPDAVGATPAASGFQLGVRHRPDVTVVPRTTSEVRTAVRAASDRGLPVTVLASGHGTRDGACGGVLIDTRRLDSVAIDPVARTARVGAGVRWGAVVEAAEAHGLRPPSGSFPGVGAIGYTFGGGIGLVARSDGWATDHVRAFEVVDASGSGSVTADSDPAAFARLRGSGPAPGEVVTAMTIGLLPAGPLTGGALVHDLGAVGEPGDPAALHAFHEWTRDLPDDVTAGMSVVPYPDRDVIPPALRGRRVARIAIVVRGDAAAAGRLVAPLRSAVRPRHDTVGPLRPTDGHRVHAEPADPHAYTGDNVLVDDLAADGLDAVATLDGPMTVVGIRHLGGALARPADVPDTVDGRNAGYLVSALAPLDPEQAIDDPAGAVAAADPTRALGPFASRRTGTNRAFAFGPRPS</sequence>
<gene>
    <name evidence="7" type="ORF">EV378_0084</name>
</gene>
<dbReference type="InterPro" id="IPR006094">
    <property type="entry name" value="Oxid_FAD_bind_N"/>
</dbReference>
<dbReference type="SUPFAM" id="SSF56176">
    <property type="entry name" value="FAD-binding/transporter-associated domain-like"/>
    <property type="match status" value="1"/>
</dbReference>
<evidence type="ECO:0000313" key="7">
    <source>
        <dbReference type="EMBL" id="TCK24312.1"/>
    </source>
</evidence>
<dbReference type="GO" id="GO:0071949">
    <property type="term" value="F:FAD binding"/>
    <property type="evidence" value="ECO:0007669"/>
    <property type="project" value="InterPro"/>
</dbReference>
<dbReference type="OrthoDB" id="5169292at2"/>
<evidence type="ECO:0000256" key="4">
    <source>
        <dbReference type="ARBA" id="ARBA00022827"/>
    </source>
</evidence>
<proteinExistence type="inferred from homology"/>
<evidence type="ECO:0000313" key="8">
    <source>
        <dbReference type="Proteomes" id="UP000295560"/>
    </source>
</evidence>
<evidence type="ECO:0000256" key="1">
    <source>
        <dbReference type="ARBA" id="ARBA00001974"/>
    </source>
</evidence>
<comment type="caution">
    <text evidence="7">The sequence shown here is derived from an EMBL/GenBank/DDBJ whole genome shotgun (WGS) entry which is preliminary data.</text>
</comment>
<evidence type="ECO:0000259" key="6">
    <source>
        <dbReference type="PROSITE" id="PS51387"/>
    </source>
</evidence>
<dbReference type="InterPro" id="IPR036318">
    <property type="entry name" value="FAD-bd_PCMH-like_sf"/>
</dbReference>
<dbReference type="PROSITE" id="PS51387">
    <property type="entry name" value="FAD_PCMH"/>
    <property type="match status" value="1"/>
</dbReference>
<comment type="cofactor">
    <cofactor evidence="1">
        <name>FAD</name>
        <dbReference type="ChEBI" id="CHEBI:57692"/>
    </cofactor>
</comment>
<dbReference type="PANTHER" id="PTHR42973">
    <property type="entry name" value="BINDING OXIDOREDUCTASE, PUTATIVE (AFU_ORTHOLOGUE AFUA_1G17690)-RELATED"/>
    <property type="match status" value="1"/>
</dbReference>
<feature type="domain" description="FAD-binding PCMH-type" evidence="6">
    <location>
        <begin position="50"/>
        <end position="218"/>
    </location>
</feature>
<comment type="similarity">
    <text evidence="2">Belongs to the oxygen-dependent FAD-linked oxidoreductase family.</text>
</comment>
<keyword evidence="8" id="KW-1185">Reference proteome</keyword>
<dbReference type="PANTHER" id="PTHR42973:SF39">
    <property type="entry name" value="FAD-BINDING PCMH-TYPE DOMAIN-CONTAINING PROTEIN"/>
    <property type="match status" value="1"/>
</dbReference>
<dbReference type="Pfam" id="PF01565">
    <property type="entry name" value="FAD_binding_4"/>
    <property type="match status" value="1"/>
</dbReference>
<evidence type="ECO:0000256" key="3">
    <source>
        <dbReference type="ARBA" id="ARBA00022630"/>
    </source>
</evidence>
<dbReference type="Gene3D" id="3.40.462.20">
    <property type="match status" value="1"/>
</dbReference>
<organism evidence="7 8">
    <name type="scientific">Pseudonocardia endophytica</name>
    <dbReference type="NCBI Taxonomy" id="401976"/>
    <lineage>
        <taxon>Bacteria</taxon>
        <taxon>Bacillati</taxon>
        <taxon>Actinomycetota</taxon>
        <taxon>Actinomycetes</taxon>
        <taxon>Pseudonocardiales</taxon>
        <taxon>Pseudonocardiaceae</taxon>
        <taxon>Pseudonocardia</taxon>
    </lineage>
</organism>
<evidence type="ECO:0000256" key="2">
    <source>
        <dbReference type="ARBA" id="ARBA00005466"/>
    </source>
</evidence>
<reference evidence="7 8" key="1">
    <citation type="submission" date="2019-03" db="EMBL/GenBank/DDBJ databases">
        <title>Sequencing the genomes of 1000 actinobacteria strains.</title>
        <authorList>
            <person name="Klenk H.-P."/>
        </authorList>
    </citation>
    <scope>NUCLEOTIDE SEQUENCE [LARGE SCALE GENOMIC DNA]</scope>
    <source>
        <strain evidence="7 8">DSM 44969</strain>
    </source>
</reference>
<dbReference type="GO" id="GO:0016491">
    <property type="term" value="F:oxidoreductase activity"/>
    <property type="evidence" value="ECO:0007669"/>
    <property type="project" value="UniProtKB-KW"/>
</dbReference>